<keyword evidence="3 8" id="KW-0813">Transport</keyword>
<dbReference type="RefSeq" id="WP_028247460.1">
    <property type="nucleotide sequence ID" value="NZ_FMWK01000010.1"/>
</dbReference>
<keyword evidence="4 8" id="KW-1003">Cell membrane</keyword>
<feature type="domain" description="ABC transmembrane type-2" evidence="9">
    <location>
        <begin position="29"/>
        <end position="263"/>
    </location>
</feature>
<evidence type="ECO:0000256" key="6">
    <source>
        <dbReference type="ARBA" id="ARBA00022989"/>
    </source>
</evidence>
<dbReference type="Proteomes" id="UP000199428">
    <property type="component" value="Unassembled WGS sequence"/>
</dbReference>
<protein>
    <recommendedName>
        <fullName evidence="8">Transport permease protein</fullName>
    </recommendedName>
</protein>
<evidence type="ECO:0000256" key="3">
    <source>
        <dbReference type="ARBA" id="ARBA00022448"/>
    </source>
</evidence>
<evidence type="ECO:0000313" key="10">
    <source>
        <dbReference type="EMBL" id="SCZ79766.1"/>
    </source>
</evidence>
<feature type="transmembrane region" description="Helical" evidence="8">
    <location>
        <begin position="148"/>
        <end position="171"/>
    </location>
</feature>
<feature type="transmembrane region" description="Helical" evidence="8">
    <location>
        <begin position="24"/>
        <end position="48"/>
    </location>
</feature>
<evidence type="ECO:0000256" key="2">
    <source>
        <dbReference type="ARBA" id="ARBA00007783"/>
    </source>
</evidence>
<accession>A0A1G5S0I1</accession>
<proteinExistence type="inferred from homology"/>
<dbReference type="InterPro" id="IPR047817">
    <property type="entry name" value="ABC2_TM_bact-type"/>
</dbReference>
<organism evidence="10 11">
    <name type="scientific">Pseudobutyrivibrio xylanivorans</name>
    <dbReference type="NCBI Taxonomy" id="185007"/>
    <lineage>
        <taxon>Bacteria</taxon>
        <taxon>Bacillati</taxon>
        <taxon>Bacillota</taxon>
        <taxon>Clostridia</taxon>
        <taxon>Lachnospirales</taxon>
        <taxon>Lachnospiraceae</taxon>
        <taxon>Pseudobutyrivibrio</taxon>
    </lineage>
</organism>
<feature type="transmembrane region" description="Helical" evidence="8">
    <location>
        <begin position="243"/>
        <end position="260"/>
    </location>
</feature>
<dbReference type="EMBL" id="FMWK01000010">
    <property type="protein sequence ID" value="SCZ79766.1"/>
    <property type="molecule type" value="Genomic_DNA"/>
</dbReference>
<reference evidence="10 11" key="1">
    <citation type="submission" date="2016-10" db="EMBL/GenBank/DDBJ databases">
        <authorList>
            <person name="de Groot N.N."/>
        </authorList>
    </citation>
    <scope>NUCLEOTIDE SEQUENCE [LARGE SCALE GENOMIC DNA]</scope>
    <source>
        <strain evidence="10 11">DSM 10317</strain>
    </source>
</reference>
<evidence type="ECO:0000259" key="9">
    <source>
        <dbReference type="PROSITE" id="PS51012"/>
    </source>
</evidence>
<dbReference type="PANTHER" id="PTHR30413">
    <property type="entry name" value="INNER MEMBRANE TRANSPORT PERMEASE"/>
    <property type="match status" value="1"/>
</dbReference>
<dbReference type="GO" id="GO:0140359">
    <property type="term" value="F:ABC-type transporter activity"/>
    <property type="evidence" value="ECO:0007669"/>
    <property type="project" value="InterPro"/>
</dbReference>
<dbReference type="PANTHER" id="PTHR30413:SF10">
    <property type="entry name" value="CAPSULE POLYSACCHARIDE EXPORT INNER-MEMBRANE PROTEIN CTRC"/>
    <property type="match status" value="1"/>
</dbReference>
<feature type="transmembrane region" description="Helical" evidence="8">
    <location>
        <begin position="115"/>
        <end position="136"/>
    </location>
</feature>
<dbReference type="Pfam" id="PF01061">
    <property type="entry name" value="ABC2_membrane"/>
    <property type="match status" value="1"/>
</dbReference>
<evidence type="ECO:0000313" key="11">
    <source>
        <dbReference type="Proteomes" id="UP000199428"/>
    </source>
</evidence>
<dbReference type="GO" id="GO:0005886">
    <property type="term" value="C:plasma membrane"/>
    <property type="evidence" value="ECO:0007669"/>
    <property type="project" value="UniProtKB-SubCell"/>
</dbReference>
<dbReference type="InterPro" id="IPR013525">
    <property type="entry name" value="ABC2_TM"/>
</dbReference>
<evidence type="ECO:0000256" key="8">
    <source>
        <dbReference type="RuleBase" id="RU361157"/>
    </source>
</evidence>
<evidence type="ECO:0000256" key="4">
    <source>
        <dbReference type="ARBA" id="ARBA00022475"/>
    </source>
</evidence>
<comment type="subcellular location">
    <subcellularLocation>
        <location evidence="1 8">Cell membrane</location>
        <topology evidence="1 8">Multi-pass membrane protein</topology>
    </subcellularLocation>
</comment>
<evidence type="ECO:0000256" key="1">
    <source>
        <dbReference type="ARBA" id="ARBA00004651"/>
    </source>
</evidence>
<gene>
    <name evidence="10" type="ORF">SAMN02910350_01954</name>
</gene>
<name>A0A1G5S0I1_PSEXY</name>
<dbReference type="PROSITE" id="PS51012">
    <property type="entry name" value="ABC_TM2"/>
    <property type="match status" value="1"/>
</dbReference>
<evidence type="ECO:0000256" key="7">
    <source>
        <dbReference type="ARBA" id="ARBA00023136"/>
    </source>
</evidence>
<keyword evidence="6 8" id="KW-1133">Transmembrane helix</keyword>
<feature type="transmembrane region" description="Helical" evidence="8">
    <location>
        <begin position="68"/>
        <end position="94"/>
    </location>
</feature>
<dbReference type="GO" id="GO:0015920">
    <property type="term" value="P:lipopolysaccharide transport"/>
    <property type="evidence" value="ECO:0007669"/>
    <property type="project" value="TreeGrafter"/>
</dbReference>
<evidence type="ECO:0000256" key="5">
    <source>
        <dbReference type="ARBA" id="ARBA00022692"/>
    </source>
</evidence>
<keyword evidence="7 8" id="KW-0472">Membrane</keyword>
<dbReference type="AlphaFoldDB" id="A0A1G5S0I1"/>
<sequence length="271" mass="30893">MIKDIITNRKLITKLAKNDFKQKFAGSTLGVIWAFVQPVITVLVYWIVFDKALSQGTQGTKGGIDAPFVLWLSAGIVSWFYFSEVLSAGTVVLHEYNYLVKKVVFPINVLPIVKAVSSLIVHGFFVVFTLLVAFLYGFGFTPYIFQCIYYSFAMMVLVIGLIYLTSALCVFFKDMAQLINIFLQVGIWATPIMWNFDYMVQKGSIPLWLNYVLKLNPMFYITSGYRDSIIGQTGFWTRPVMTAYFWVVTLVIFLLGTHVFKKLQSQFADVL</sequence>
<comment type="similarity">
    <text evidence="2 8">Belongs to the ABC-2 integral membrane protein family.</text>
</comment>
<keyword evidence="5 8" id="KW-0812">Transmembrane</keyword>
<feature type="transmembrane region" description="Helical" evidence="8">
    <location>
        <begin position="178"/>
        <end position="196"/>
    </location>
</feature>